<dbReference type="SMART" id="SM00757">
    <property type="entry name" value="CRA"/>
    <property type="match status" value="1"/>
</dbReference>
<dbReference type="InterPro" id="IPR006595">
    <property type="entry name" value="CTLH_C"/>
</dbReference>
<dbReference type="InterPro" id="IPR006594">
    <property type="entry name" value="LisH"/>
</dbReference>
<dbReference type="InterPro" id="IPR050618">
    <property type="entry name" value="Ubq-SigPath_Reg"/>
</dbReference>
<dbReference type="PROSITE" id="PS50897">
    <property type="entry name" value="CTLH"/>
    <property type="match status" value="1"/>
</dbReference>
<dbReference type="SMART" id="SM00668">
    <property type="entry name" value="CTLH"/>
    <property type="match status" value="1"/>
</dbReference>
<evidence type="ECO:0000313" key="3">
    <source>
        <dbReference type="Proteomes" id="UP001214415"/>
    </source>
</evidence>
<feature type="domain" description="CTLH" evidence="1">
    <location>
        <begin position="56"/>
        <end position="113"/>
    </location>
</feature>
<dbReference type="Proteomes" id="UP001214415">
    <property type="component" value="Chromosome 4"/>
</dbReference>
<accession>A0AAF0IZQ3</accession>
<keyword evidence="3" id="KW-1185">Reference proteome</keyword>
<dbReference type="Pfam" id="PF10607">
    <property type="entry name" value="CTLH"/>
    <property type="match status" value="1"/>
</dbReference>
<sequence>MAETPLLRASGPLPPPASYDDLNNIVLQYLILQGHEEAAEHFAHNVSLNMPQDRHTMQVRSYVRDALLHGDVDRAVQRINELDPEILDTAPFLFFELQKLRMIELLRHQKLEEALAFATDELAPLAEEHPALLDELEKCMVLCLLDKDTNIPAGAPDHIQQWLDPMHRLHVAEEVNMALLAAQGEPSESKLSTLLQYLQWGDELVGPDGPGRLEHWSALSLDGPWPVVPGDN</sequence>
<name>A0AAF0IZQ3_9BASI</name>
<reference evidence="2" key="1">
    <citation type="submission" date="2023-03" db="EMBL/GenBank/DDBJ databases">
        <title>Mating type loci evolution in Malassezia.</title>
        <authorList>
            <person name="Coelho M.A."/>
        </authorList>
    </citation>
    <scope>NUCLEOTIDE SEQUENCE</scope>
    <source>
        <strain evidence="2">CBS 12830</strain>
    </source>
</reference>
<dbReference type="PANTHER" id="PTHR12864">
    <property type="entry name" value="RAN BINDING PROTEIN 9-RELATED"/>
    <property type="match status" value="1"/>
</dbReference>
<dbReference type="InterPro" id="IPR013144">
    <property type="entry name" value="CRA_dom"/>
</dbReference>
<dbReference type="InterPro" id="IPR024964">
    <property type="entry name" value="CTLH/CRA"/>
</dbReference>
<proteinExistence type="predicted"/>
<organism evidence="2 3">
    <name type="scientific">Malassezia equina</name>
    <dbReference type="NCBI Taxonomy" id="1381935"/>
    <lineage>
        <taxon>Eukaryota</taxon>
        <taxon>Fungi</taxon>
        <taxon>Dikarya</taxon>
        <taxon>Basidiomycota</taxon>
        <taxon>Ustilaginomycotina</taxon>
        <taxon>Malasseziomycetes</taxon>
        <taxon>Malasseziales</taxon>
        <taxon>Malasseziaceae</taxon>
        <taxon>Malassezia</taxon>
    </lineage>
</organism>
<evidence type="ECO:0000313" key="2">
    <source>
        <dbReference type="EMBL" id="WFD23782.1"/>
    </source>
</evidence>
<protein>
    <recommendedName>
        <fullName evidence="1">CTLH domain-containing protein</fullName>
    </recommendedName>
</protein>
<dbReference type="AlphaFoldDB" id="A0AAF0IZQ3"/>
<dbReference type="EMBL" id="CP119903">
    <property type="protein sequence ID" value="WFD23782.1"/>
    <property type="molecule type" value="Genomic_DNA"/>
</dbReference>
<dbReference type="PROSITE" id="PS50896">
    <property type="entry name" value="LISH"/>
    <property type="match status" value="1"/>
</dbReference>
<evidence type="ECO:0000259" key="1">
    <source>
        <dbReference type="PROSITE" id="PS50897"/>
    </source>
</evidence>
<gene>
    <name evidence="2" type="ORF">MEQU1_002476</name>
</gene>